<gene>
    <name evidence="1" type="ORF">S01H4_05012</name>
</gene>
<comment type="caution">
    <text evidence="1">The sequence shown here is derived from an EMBL/GenBank/DDBJ whole genome shotgun (WGS) entry which is preliminary data.</text>
</comment>
<name>X0ZFA2_9ZZZZ</name>
<dbReference type="AlphaFoldDB" id="X0ZFA2"/>
<sequence length="255" mass="30009">MLEARVDNSSVEKKLTETAYRSHNFNVIPPVIGIIISDQYGNTITVFEYDSNDDDDYCPIRSYLSKDHNNLLEIDLVSMYLSSFKIFAGQANIKNLSHLEIYGSNIKAQIYFLLEKFMVIMFLNSNTDLNSKQRAQVIKYCEDKLVKYESEFENFNNTSSRETLSLLEQKGKRWLKKFNIRYIQTYKNIYLRKHETTEELMAQLGLIIQSEIEEYLNYVPDDIINNFSKELKNKIQDKLFEINLNASENIKKRII</sequence>
<evidence type="ECO:0000313" key="1">
    <source>
        <dbReference type="EMBL" id="GAG68350.1"/>
    </source>
</evidence>
<protein>
    <submittedName>
        <fullName evidence="1">Uncharacterized protein</fullName>
    </submittedName>
</protein>
<reference evidence="1" key="1">
    <citation type="journal article" date="2014" name="Front. Microbiol.">
        <title>High frequency of phylogenetically diverse reductive dehalogenase-homologous genes in deep subseafloor sedimentary metagenomes.</title>
        <authorList>
            <person name="Kawai M."/>
            <person name="Futagami T."/>
            <person name="Toyoda A."/>
            <person name="Takaki Y."/>
            <person name="Nishi S."/>
            <person name="Hori S."/>
            <person name="Arai W."/>
            <person name="Tsubouchi T."/>
            <person name="Morono Y."/>
            <person name="Uchiyama I."/>
            <person name="Ito T."/>
            <person name="Fujiyama A."/>
            <person name="Inagaki F."/>
            <person name="Takami H."/>
        </authorList>
    </citation>
    <scope>NUCLEOTIDE SEQUENCE</scope>
    <source>
        <strain evidence="1">Expedition CK06-06</strain>
    </source>
</reference>
<proteinExistence type="predicted"/>
<accession>X0ZFA2</accession>
<dbReference type="EMBL" id="BART01001409">
    <property type="protein sequence ID" value="GAG68350.1"/>
    <property type="molecule type" value="Genomic_DNA"/>
</dbReference>
<organism evidence="1">
    <name type="scientific">marine sediment metagenome</name>
    <dbReference type="NCBI Taxonomy" id="412755"/>
    <lineage>
        <taxon>unclassified sequences</taxon>
        <taxon>metagenomes</taxon>
        <taxon>ecological metagenomes</taxon>
    </lineage>
</organism>